<evidence type="ECO:0000313" key="3">
    <source>
        <dbReference type="Proteomes" id="UP000477386"/>
    </source>
</evidence>
<dbReference type="RefSeq" id="WP_164039058.1">
    <property type="nucleotide sequence ID" value="NZ_JAAGNZ010000001.1"/>
</dbReference>
<evidence type="ECO:0000313" key="2">
    <source>
        <dbReference type="EMBL" id="NEU67983.1"/>
    </source>
</evidence>
<organism evidence="2 3">
    <name type="scientific">Spirosoma agri</name>
    <dbReference type="NCBI Taxonomy" id="1987381"/>
    <lineage>
        <taxon>Bacteria</taxon>
        <taxon>Pseudomonadati</taxon>
        <taxon>Bacteroidota</taxon>
        <taxon>Cytophagia</taxon>
        <taxon>Cytophagales</taxon>
        <taxon>Cytophagaceae</taxon>
        <taxon>Spirosoma</taxon>
    </lineage>
</organism>
<evidence type="ECO:0000256" key="1">
    <source>
        <dbReference type="SAM" id="MobiDB-lite"/>
    </source>
</evidence>
<gene>
    <name evidence="2" type="ORF">GK091_13915</name>
</gene>
<comment type="caution">
    <text evidence="2">The sequence shown here is derived from an EMBL/GenBank/DDBJ whole genome shotgun (WGS) entry which is preliminary data.</text>
</comment>
<dbReference type="EMBL" id="JAAGNZ010000001">
    <property type="protein sequence ID" value="NEU67983.1"/>
    <property type="molecule type" value="Genomic_DNA"/>
</dbReference>
<dbReference type="AlphaFoldDB" id="A0A6M0IM69"/>
<name>A0A6M0IM69_9BACT</name>
<feature type="compositionally biased region" description="Polar residues" evidence="1">
    <location>
        <begin position="1"/>
        <end position="18"/>
    </location>
</feature>
<reference evidence="2 3" key="1">
    <citation type="submission" date="2020-02" db="EMBL/GenBank/DDBJ databases">
        <title>Draft genome sequence of two Spirosoma agri KCTC 52727 and Spirosoma terrae KCTC 52035.</title>
        <authorList>
            <person name="Rojas J."/>
            <person name="Ambika Manirajan B."/>
            <person name="Ratering S."/>
            <person name="Suarez C."/>
            <person name="Schnell S."/>
        </authorList>
    </citation>
    <scope>NUCLEOTIDE SEQUENCE [LARGE SCALE GENOMIC DNA]</scope>
    <source>
        <strain evidence="2 3">KCTC 52727</strain>
    </source>
</reference>
<accession>A0A6M0IM69</accession>
<feature type="region of interest" description="Disordered" evidence="1">
    <location>
        <begin position="1"/>
        <end position="22"/>
    </location>
</feature>
<keyword evidence="3" id="KW-1185">Reference proteome</keyword>
<protein>
    <submittedName>
        <fullName evidence="2">Uncharacterized protein</fullName>
    </submittedName>
</protein>
<proteinExistence type="predicted"/>
<dbReference type="Proteomes" id="UP000477386">
    <property type="component" value="Unassembled WGS sequence"/>
</dbReference>
<sequence length="84" mass="9212">MARRNTSTHSLPFTNGTDRTGDPVEEDVLAVIVGLTGTKPDGLVDFVDRTTQSLEQTQVLKLVERGNRRVQGGKVFIGERNGCR</sequence>